<proteinExistence type="predicted"/>
<organism evidence="2 3">
    <name type="scientific">Mucor flavus</name>
    <dbReference type="NCBI Taxonomy" id="439312"/>
    <lineage>
        <taxon>Eukaryota</taxon>
        <taxon>Fungi</taxon>
        <taxon>Fungi incertae sedis</taxon>
        <taxon>Mucoromycota</taxon>
        <taxon>Mucoromycotina</taxon>
        <taxon>Mucoromycetes</taxon>
        <taxon>Mucorales</taxon>
        <taxon>Mucorineae</taxon>
        <taxon>Mucoraceae</taxon>
        <taxon>Mucor</taxon>
    </lineage>
</organism>
<accession>A0ABP9YP53</accession>
<feature type="region of interest" description="Disordered" evidence="1">
    <location>
        <begin position="314"/>
        <end position="356"/>
    </location>
</feature>
<feature type="compositionally biased region" description="Basic residues" evidence="1">
    <location>
        <begin position="109"/>
        <end position="122"/>
    </location>
</feature>
<keyword evidence="3" id="KW-1185">Reference proteome</keyword>
<dbReference type="EMBL" id="BAABUK010000003">
    <property type="protein sequence ID" value="GAA5808649.1"/>
    <property type="molecule type" value="Genomic_DNA"/>
</dbReference>
<feature type="region of interest" description="Disordered" evidence="1">
    <location>
        <begin position="97"/>
        <end position="124"/>
    </location>
</feature>
<evidence type="ECO:0000313" key="3">
    <source>
        <dbReference type="Proteomes" id="UP001473302"/>
    </source>
</evidence>
<name>A0ABP9YP53_9FUNG</name>
<feature type="compositionally biased region" description="Low complexity" evidence="1">
    <location>
        <begin position="315"/>
        <end position="325"/>
    </location>
</feature>
<dbReference type="Proteomes" id="UP001473302">
    <property type="component" value="Unassembled WGS sequence"/>
</dbReference>
<sequence>MVIPCLPKKEPTVQQVPSDDELHAFDLTWRNYLPSVSQFCCCVRRAGVIRLDDEDPLIEPAYYNDHTLYRGEALQNYVDNPRDWEFESVLGQNDLPHFVTRNPFGTQSIKKKKKSKKQKKRERPVVMETDMEEGDIMGYDIDNHQEDAEFLGDDQIANLAYNRHSSQLMDQYGEELYYQNIQGPTIQEMQAPPREFYAAKTMPQINFEEEYDEDYEERIVAASSSHMIKPQASVDAAQALLSGRLDDLTEKLSFIKNNIIHMKPTQEDDDTTTLHTLKKQDNTLVEQNSVCSDIDSITSAALDVYENTTVAFENQQQQQQQQQQQHHQRRYSSSDELHLPSLTDNTPFVSDQHPFTYFNNHSTLEEEEEEEEENTTNVRNMVFGFGKKWLGV</sequence>
<evidence type="ECO:0000256" key="1">
    <source>
        <dbReference type="SAM" id="MobiDB-lite"/>
    </source>
</evidence>
<reference evidence="2 3" key="1">
    <citation type="submission" date="2024-04" db="EMBL/GenBank/DDBJ databases">
        <title>genome sequences of Mucor flavus KT1a and Helicostylum pulchrum KT1b strains isolated from the surface of a dry-aged beef.</title>
        <authorList>
            <person name="Toyotome T."/>
            <person name="Hosono M."/>
            <person name="Torimaru M."/>
            <person name="Fukuda K."/>
            <person name="Mikami N."/>
        </authorList>
    </citation>
    <scope>NUCLEOTIDE SEQUENCE [LARGE SCALE GENOMIC DNA]</scope>
    <source>
        <strain evidence="2 3">KT1a</strain>
    </source>
</reference>
<gene>
    <name evidence="2" type="ORF">MFLAVUS_002042</name>
</gene>
<evidence type="ECO:0000313" key="2">
    <source>
        <dbReference type="EMBL" id="GAA5808649.1"/>
    </source>
</evidence>
<comment type="caution">
    <text evidence="2">The sequence shown here is derived from an EMBL/GenBank/DDBJ whole genome shotgun (WGS) entry which is preliminary data.</text>
</comment>
<protein>
    <submittedName>
        <fullName evidence="2">Uncharacterized protein</fullName>
    </submittedName>
</protein>